<evidence type="ECO:0000256" key="4">
    <source>
        <dbReference type="PROSITE-ProRule" id="PRU00284"/>
    </source>
</evidence>
<evidence type="ECO:0000256" key="5">
    <source>
        <dbReference type="SAM" id="Phobius"/>
    </source>
</evidence>
<proteinExistence type="inferred from homology"/>
<keyword evidence="5" id="KW-1133">Transmembrane helix</keyword>
<comment type="subcellular location">
    <subcellularLocation>
        <location evidence="1">Membrane</location>
    </subcellularLocation>
</comment>
<name>A0ABM9A696_9VIBR</name>
<evidence type="ECO:0000313" key="8">
    <source>
        <dbReference type="EMBL" id="CAH0539977.1"/>
    </source>
</evidence>
<evidence type="ECO:0000256" key="3">
    <source>
        <dbReference type="ARBA" id="ARBA00029447"/>
    </source>
</evidence>
<feature type="transmembrane region" description="Helical" evidence="5">
    <location>
        <begin position="270"/>
        <end position="290"/>
    </location>
</feature>
<keyword evidence="5" id="KW-0812">Transmembrane</keyword>
<feature type="domain" description="Methyl-accepting transducer" evidence="6">
    <location>
        <begin position="349"/>
        <end position="585"/>
    </location>
</feature>
<gene>
    <name evidence="8" type="ORF">VMF7928_02553</name>
</gene>
<reference evidence="8" key="1">
    <citation type="submission" date="2021-11" db="EMBL/GenBank/DDBJ databases">
        <authorList>
            <person name="Rodrigo-Torres L."/>
            <person name="Arahal R. D."/>
            <person name="Lucena T."/>
        </authorList>
    </citation>
    <scope>NUCLEOTIDE SEQUENCE</scope>
    <source>
        <strain evidence="8">CECT 7928</strain>
    </source>
</reference>
<dbReference type="InterPro" id="IPR003660">
    <property type="entry name" value="HAMP_dom"/>
</dbReference>
<evidence type="ECO:0000256" key="2">
    <source>
        <dbReference type="ARBA" id="ARBA00023224"/>
    </source>
</evidence>
<dbReference type="PANTHER" id="PTHR32089">
    <property type="entry name" value="METHYL-ACCEPTING CHEMOTAXIS PROTEIN MCPB"/>
    <property type="match status" value="1"/>
</dbReference>
<evidence type="ECO:0000259" key="6">
    <source>
        <dbReference type="PROSITE" id="PS50111"/>
    </source>
</evidence>
<evidence type="ECO:0000256" key="1">
    <source>
        <dbReference type="ARBA" id="ARBA00004370"/>
    </source>
</evidence>
<feature type="transmembrane region" description="Helical" evidence="5">
    <location>
        <begin position="6"/>
        <end position="29"/>
    </location>
</feature>
<evidence type="ECO:0000313" key="9">
    <source>
        <dbReference type="Proteomes" id="UP000838748"/>
    </source>
</evidence>
<dbReference type="SUPFAM" id="SSF58104">
    <property type="entry name" value="Methyl-accepting chemotaxis protein (MCP) signaling domain"/>
    <property type="match status" value="1"/>
</dbReference>
<dbReference type="CDD" id="cd06225">
    <property type="entry name" value="HAMP"/>
    <property type="match status" value="1"/>
</dbReference>
<dbReference type="SMART" id="SM00283">
    <property type="entry name" value="MA"/>
    <property type="match status" value="1"/>
</dbReference>
<dbReference type="EMBL" id="CAKLDM010000002">
    <property type="protein sequence ID" value="CAH0539977.1"/>
    <property type="molecule type" value="Genomic_DNA"/>
</dbReference>
<dbReference type="PROSITE" id="PS50111">
    <property type="entry name" value="CHEMOTAXIS_TRANSDUC_2"/>
    <property type="match status" value="1"/>
</dbReference>
<evidence type="ECO:0008006" key="10">
    <source>
        <dbReference type="Google" id="ProtNLM"/>
    </source>
</evidence>
<dbReference type="Pfam" id="PF00015">
    <property type="entry name" value="MCPsignal"/>
    <property type="match status" value="1"/>
</dbReference>
<dbReference type="PANTHER" id="PTHR32089:SF120">
    <property type="entry name" value="METHYL-ACCEPTING CHEMOTAXIS PROTEIN TLPQ"/>
    <property type="match status" value="1"/>
</dbReference>
<accession>A0ABM9A696</accession>
<keyword evidence="5" id="KW-0472">Membrane</keyword>
<evidence type="ECO:0000259" key="7">
    <source>
        <dbReference type="PROSITE" id="PS50885"/>
    </source>
</evidence>
<dbReference type="RefSeq" id="WP_237362015.1">
    <property type="nucleotide sequence ID" value="NZ_CAKLDM010000002.1"/>
</dbReference>
<protein>
    <recommendedName>
        <fullName evidence="10">Methyl-accepting chemotaxis protein</fullName>
    </recommendedName>
</protein>
<keyword evidence="2 4" id="KW-0807">Transducer</keyword>
<dbReference type="Gene3D" id="1.10.287.950">
    <property type="entry name" value="Methyl-accepting chemotaxis protein"/>
    <property type="match status" value="1"/>
</dbReference>
<dbReference type="Pfam" id="PF00672">
    <property type="entry name" value="HAMP"/>
    <property type="match status" value="1"/>
</dbReference>
<sequence>MWLSKISTKVLITALVVILSGILFVVEIITTQQFRHLSQEVSERIMSRFIEVTSTEEMVEIGEILDSLGVEIQSDRDLRKIVKSYIKTGENKAGLADYLNESFNRRYQTFGLIDIQKIRAFDTRFNYLASSTQGVQSFSKSLNPEFLKVVEGRKGNEKLKVAKYVWSSNGIPSYSILVPVGGLRVIGYVEIVVDPIHNIKNIESKIDSPVEILDGNGDVRYRAESFPTDLSNYVMSKFSLDTSDGKPLITIEGAFNNEYLISRSEYLRNVTFAGFLGIVVLFMFFSIAFLNKLLFKPIHEIVEHMKQVSNGDLTVSAKEEGIYEVSTLNKGLIKLISSFRENVSNIKENSVGLYESANKVCQDADNTKRSITIQQQKTESVVSAMGQMDSSINEVAQSSAAAAKEAKVSQQKTSEGKQSVTSVIHTIEQLSEQILSSEKVITKLSEQTNSINSILDDITSISEQTNLLALNAAIEAARAGDAGRGFAVVADEVRSLATHSQESANNIRKMISILQGNAEEAVESMAVSQTTAKQAVDDVASAGETINELADFMETLSDINIRVAAEAENQIVVSNRINKDIISIRDVGQDNTKVADHTFKGGEDMLNLANVLDSSVKKFSI</sequence>
<keyword evidence="9" id="KW-1185">Reference proteome</keyword>
<organism evidence="8 9">
    <name type="scientific">Vibrio marisflavi CECT 7928</name>
    <dbReference type="NCBI Taxonomy" id="634439"/>
    <lineage>
        <taxon>Bacteria</taxon>
        <taxon>Pseudomonadati</taxon>
        <taxon>Pseudomonadota</taxon>
        <taxon>Gammaproteobacteria</taxon>
        <taxon>Vibrionales</taxon>
        <taxon>Vibrionaceae</taxon>
        <taxon>Vibrio</taxon>
    </lineage>
</organism>
<dbReference type="PROSITE" id="PS50885">
    <property type="entry name" value="HAMP"/>
    <property type="match status" value="1"/>
</dbReference>
<comment type="similarity">
    <text evidence="3">Belongs to the methyl-accepting chemotaxis (MCP) protein family.</text>
</comment>
<comment type="caution">
    <text evidence="8">The sequence shown here is derived from an EMBL/GenBank/DDBJ whole genome shotgun (WGS) entry which is preliminary data.</text>
</comment>
<dbReference type="InterPro" id="IPR004089">
    <property type="entry name" value="MCPsignal_dom"/>
</dbReference>
<feature type="domain" description="HAMP" evidence="7">
    <location>
        <begin position="292"/>
        <end position="344"/>
    </location>
</feature>
<dbReference type="Proteomes" id="UP000838748">
    <property type="component" value="Unassembled WGS sequence"/>
</dbReference>